<dbReference type="SUPFAM" id="SSF51055">
    <property type="entry name" value="Carbohydrate binding domain"/>
    <property type="match status" value="1"/>
</dbReference>
<dbReference type="InterPro" id="IPR017853">
    <property type="entry name" value="GH"/>
</dbReference>
<dbReference type="Gene3D" id="3.10.50.10">
    <property type="match status" value="1"/>
</dbReference>
<feature type="non-terminal residue" evidence="7">
    <location>
        <position position="1"/>
    </location>
</feature>
<dbReference type="GO" id="GO:0008061">
    <property type="term" value="F:chitin binding"/>
    <property type="evidence" value="ECO:0007669"/>
    <property type="project" value="InterPro"/>
</dbReference>
<dbReference type="RefSeq" id="WP_199536902.1">
    <property type="nucleotide sequence ID" value="NZ_POUA01000080.1"/>
</dbReference>
<dbReference type="InterPro" id="IPR036573">
    <property type="entry name" value="CBM_sf_5/12"/>
</dbReference>
<dbReference type="AlphaFoldDB" id="A0A2W2HD16"/>
<reference evidence="7 8" key="1">
    <citation type="submission" date="2018-01" db="EMBL/GenBank/DDBJ databases">
        <title>Draft genome sequence of Sphaerisporangium sp. 7K107.</title>
        <authorList>
            <person name="Sahin N."/>
            <person name="Saygin H."/>
            <person name="Ay H."/>
        </authorList>
    </citation>
    <scope>NUCLEOTIDE SEQUENCE [LARGE SCALE GENOMIC DNA]</scope>
    <source>
        <strain evidence="7 8">7K107</strain>
    </source>
</reference>
<dbReference type="InterPro" id="IPR009470">
    <property type="entry name" value="Chi_C"/>
</dbReference>
<gene>
    <name evidence="7" type="ORF">C1I98_12740</name>
</gene>
<dbReference type="InterPro" id="IPR001579">
    <property type="entry name" value="Glyco_hydro_18_chit_AS"/>
</dbReference>
<evidence type="ECO:0000256" key="2">
    <source>
        <dbReference type="ARBA" id="ARBA00023024"/>
    </source>
</evidence>
<feature type="domain" description="GH18" evidence="6">
    <location>
        <begin position="99"/>
        <end position="567"/>
    </location>
</feature>
<dbReference type="InterPro" id="IPR011583">
    <property type="entry name" value="Chitinase_II/V-like_cat"/>
</dbReference>
<evidence type="ECO:0000256" key="1">
    <source>
        <dbReference type="ARBA" id="ARBA00022801"/>
    </source>
</evidence>
<evidence type="ECO:0000256" key="5">
    <source>
        <dbReference type="SAM" id="MobiDB-lite"/>
    </source>
</evidence>
<dbReference type="PROSITE" id="PS50231">
    <property type="entry name" value="RICIN_B_LECTIN"/>
    <property type="match status" value="1"/>
</dbReference>
<keyword evidence="2" id="KW-0624">Polysaccharide degradation</keyword>
<keyword evidence="2" id="KW-0146">Chitin degradation</keyword>
<dbReference type="InterPro" id="IPR035992">
    <property type="entry name" value="Ricin_B-like_lectins"/>
</dbReference>
<dbReference type="Pfam" id="PF06483">
    <property type="entry name" value="ChiC"/>
    <property type="match status" value="1"/>
</dbReference>
<dbReference type="SUPFAM" id="SSF50370">
    <property type="entry name" value="Ricin B-like lectins"/>
    <property type="match status" value="1"/>
</dbReference>
<feature type="compositionally biased region" description="Low complexity" evidence="5">
    <location>
        <begin position="944"/>
        <end position="961"/>
    </location>
</feature>
<evidence type="ECO:0000313" key="7">
    <source>
        <dbReference type="EMBL" id="PZG48130.1"/>
    </source>
</evidence>
<keyword evidence="1 4" id="KW-0378">Hydrolase</keyword>
<dbReference type="SUPFAM" id="SSF51445">
    <property type="entry name" value="(Trans)glycosidases"/>
    <property type="match status" value="1"/>
</dbReference>
<dbReference type="CDD" id="cd06548">
    <property type="entry name" value="GH18_chitinase"/>
    <property type="match status" value="1"/>
</dbReference>
<accession>A0A2W2HD16</accession>
<keyword evidence="8" id="KW-1185">Reference proteome</keyword>
<dbReference type="PANTHER" id="PTHR11177:SF308">
    <property type="entry name" value="CHITINASE A"/>
    <property type="match status" value="1"/>
</dbReference>
<dbReference type="GO" id="GO:0030246">
    <property type="term" value="F:carbohydrate binding"/>
    <property type="evidence" value="ECO:0007669"/>
    <property type="project" value="InterPro"/>
</dbReference>
<dbReference type="GO" id="GO:0004553">
    <property type="term" value="F:hydrolase activity, hydrolyzing O-glycosyl compounds"/>
    <property type="evidence" value="ECO:0007669"/>
    <property type="project" value="InterPro"/>
</dbReference>
<dbReference type="CDD" id="cd00161">
    <property type="entry name" value="beta-trefoil_Ricin-like"/>
    <property type="match status" value="1"/>
</dbReference>
<dbReference type="Gene3D" id="2.10.10.20">
    <property type="entry name" value="Carbohydrate-binding module superfamily 5/12"/>
    <property type="match status" value="1"/>
</dbReference>
<dbReference type="Gene3D" id="2.80.10.50">
    <property type="match status" value="1"/>
</dbReference>
<keyword evidence="3 4" id="KW-0326">Glycosidase</keyword>
<dbReference type="GO" id="GO:0005975">
    <property type="term" value="P:carbohydrate metabolic process"/>
    <property type="evidence" value="ECO:0007669"/>
    <property type="project" value="InterPro"/>
</dbReference>
<dbReference type="InterPro" id="IPR029070">
    <property type="entry name" value="Chitinase_insertion_sf"/>
</dbReference>
<evidence type="ECO:0000256" key="3">
    <source>
        <dbReference type="ARBA" id="ARBA00023295"/>
    </source>
</evidence>
<dbReference type="EMBL" id="POUA01000080">
    <property type="protein sequence ID" value="PZG48130.1"/>
    <property type="molecule type" value="Genomic_DNA"/>
</dbReference>
<dbReference type="Gene3D" id="3.20.20.80">
    <property type="entry name" value="Glycosidases"/>
    <property type="match status" value="2"/>
</dbReference>
<evidence type="ECO:0000259" key="6">
    <source>
        <dbReference type="PROSITE" id="PS51910"/>
    </source>
</evidence>
<dbReference type="SUPFAM" id="SSF54556">
    <property type="entry name" value="Chitinase insertion domain"/>
    <property type="match status" value="1"/>
</dbReference>
<proteinExistence type="predicted"/>
<protein>
    <submittedName>
        <fullName evidence="7">Chitinase</fullName>
    </submittedName>
</protein>
<feature type="region of interest" description="Disordered" evidence="5">
    <location>
        <begin position="939"/>
        <end position="961"/>
    </location>
</feature>
<dbReference type="SMART" id="SM00636">
    <property type="entry name" value="Glyco_18"/>
    <property type="match status" value="1"/>
</dbReference>
<feature type="non-terminal residue" evidence="7">
    <location>
        <position position="961"/>
    </location>
</feature>
<dbReference type="Pfam" id="PF00704">
    <property type="entry name" value="Glyco_hydro_18"/>
    <property type="match status" value="1"/>
</dbReference>
<evidence type="ECO:0000313" key="8">
    <source>
        <dbReference type="Proteomes" id="UP000248544"/>
    </source>
</evidence>
<name>A0A2W2HD16_9ACTN</name>
<dbReference type="InterPro" id="IPR001223">
    <property type="entry name" value="Glyco_hydro18_cat"/>
</dbReference>
<dbReference type="GO" id="GO:0006032">
    <property type="term" value="P:chitin catabolic process"/>
    <property type="evidence" value="ECO:0007669"/>
    <property type="project" value="UniProtKB-KW"/>
</dbReference>
<sequence>RQSRLETSVVDLTVMWPSLRGSIFDWTGGVRPNRQDLKIAAGVPYDNGEDGRQNKAVVPGPHSQCRPEGLTATRGVDTPYCLAYDAEGREWLGGGGRDKRVIGYFTGWRTGANNQPRYLVSNIPWSKLTHINYAFAKVDGNKISVGDTTDPDNPATGMTWPDAVDARPDPGLSYKGHFNLLAKFRKRHPQVKTLISVGGWADTRNFYAMATNADGSVNQSGIDTFADSVVEFLDRYKAAFDGVDIDYEYPSALPKAGNPADWELSDPRRKGLQKGYNALMKTLREKLDRAGADRGRYYLLTSAASASGYLVRGFDAGEALRYQDFVNLMTYDMHGSWNHFVGPQAPLYDDGKDNELEDADFYTTKEYDKTGYFNVDWAYHYYRGALSPGRINIGIPYYTRGWRNVAGGTDGLWGTAALPDQGQCQPGTGPGSGSSTPVACGNGAVGIDNLWHDLGGAGQEVASGSNPMWHAKNLQKGRAPNYLRAYTDAGREEGKLKGTYEEKYDDTLKAPWLWNADKKVFLSTENNASLDAKIDYVKEQKLGGVMMWELAGDYTELGGGDYGMGYDMTTRLDEGLRGSGGYQTTRAGETTLPNHVVDVKAELVDYPTGKDPEFPDDDPFYPMRPKLRITNDTDVPLPSGTEIAFDIPTSAPPILRDGNYQEFGKNIVIDKGREGNNIGGLKADFHRVTVKLGYCEDIAPGASHDIVLRHYLPLTGPANVTLKTGPRTYGSTQNDQQGATTVTPEMADGVDCQAEEWEPHPYNPRGTFAFEKDGDDWRIVDWVGGNVLDHPESWDTPHLVDNQPGNENQLWSVDEDGGSGWYRIKSRGKCLQADGVLKSLSVHDCDGEPHQWWQLRTMRPGEDDIITTGTPAAGTGYQLVSFADDSYEPAYVAEGKNSGNRPGTEVVAGDLDGTTASTVVWNGFYWRANWWTTATDEPGKGGAWKKLGPAPGAAALRPTPN</sequence>
<dbReference type="PANTHER" id="PTHR11177">
    <property type="entry name" value="CHITINASE"/>
    <property type="match status" value="1"/>
</dbReference>
<dbReference type="PROSITE" id="PS01095">
    <property type="entry name" value="GH18_1"/>
    <property type="match status" value="1"/>
</dbReference>
<keyword evidence="2" id="KW-0119">Carbohydrate metabolism</keyword>
<dbReference type="Proteomes" id="UP000248544">
    <property type="component" value="Unassembled WGS sequence"/>
</dbReference>
<comment type="caution">
    <text evidence="7">The sequence shown here is derived from an EMBL/GenBank/DDBJ whole genome shotgun (WGS) entry which is preliminary data.</text>
</comment>
<evidence type="ECO:0000256" key="4">
    <source>
        <dbReference type="RuleBase" id="RU000489"/>
    </source>
</evidence>
<dbReference type="PROSITE" id="PS51910">
    <property type="entry name" value="GH18_2"/>
    <property type="match status" value="1"/>
</dbReference>
<organism evidence="7 8">
    <name type="scientific">Spongiactinospora gelatinilytica</name>
    <dbReference type="NCBI Taxonomy" id="2666298"/>
    <lineage>
        <taxon>Bacteria</taxon>
        <taxon>Bacillati</taxon>
        <taxon>Actinomycetota</taxon>
        <taxon>Actinomycetes</taxon>
        <taxon>Streptosporangiales</taxon>
        <taxon>Streptosporangiaceae</taxon>
        <taxon>Spongiactinospora</taxon>
    </lineage>
</organism>
<dbReference type="GO" id="GO:0005576">
    <property type="term" value="C:extracellular region"/>
    <property type="evidence" value="ECO:0007669"/>
    <property type="project" value="InterPro"/>
</dbReference>
<dbReference type="InterPro" id="IPR050314">
    <property type="entry name" value="Glycosyl_Hydrlase_18"/>
</dbReference>